<evidence type="ECO:0000313" key="8">
    <source>
        <dbReference type="EMBL" id="GGE70314.1"/>
    </source>
</evidence>
<dbReference type="Gene3D" id="3.30.70.1350">
    <property type="entry name" value="Cation efflux protein, cytoplasmic domain"/>
    <property type="match status" value="1"/>
</dbReference>
<dbReference type="Pfam" id="PF01545">
    <property type="entry name" value="Cation_efflux"/>
    <property type="match status" value="1"/>
</dbReference>
<protein>
    <submittedName>
        <fullName evidence="9">Cation diffusion facilitator family transporter</fullName>
    </submittedName>
    <submittedName>
        <fullName evidence="8">Cation transporter</fullName>
    </submittedName>
</protein>
<evidence type="ECO:0000256" key="2">
    <source>
        <dbReference type="ARBA" id="ARBA00022448"/>
    </source>
</evidence>
<proteinExistence type="predicted"/>
<feature type="transmembrane region" description="Helical" evidence="6">
    <location>
        <begin position="114"/>
        <end position="135"/>
    </location>
</feature>
<gene>
    <name evidence="9" type="ORF">EV200_11165</name>
    <name evidence="8" type="ORF">GCM10011413_41230</name>
</gene>
<feature type="transmembrane region" description="Helical" evidence="6">
    <location>
        <begin position="74"/>
        <end position="94"/>
    </location>
</feature>
<dbReference type="Proteomes" id="UP000622648">
    <property type="component" value="Unassembled WGS sequence"/>
</dbReference>
<dbReference type="AlphaFoldDB" id="A0A4R2H1Y0"/>
<dbReference type="Proteomes" id="UP000295684">
    <property type="component" value="Unassembled WGS sequence"/>
</dbReference>
<dbReference type="InterPro" id="IPR036837">
    <property type="entry name" value="Cation_efflux_CTD_sf"/>
</dbReference>
<dbReference type="OrthoDB" id="9806522at2"/>
<dbReference type="InterPro" id="IPR058533">
    <property type="entry name" value="Cation_efflux_TM"/>
</dbReference>
<reference evidence="8" key="1">
    <citation type="journal article" date="2014" name="Int. J. Syst. Evol. Microbiol.">
        <title>Complete genome of a new Firmicutes species belonging to the dominant human colonic microbiota ('Ruminococcus bicirculans') reveals two chromosomes and a selective capacity to utilize plant glucans.</title>
        <authorList>
            <consortium name="NISC Comparative Sequencing Program"/>
            <person name="Wegmann U."/>
            <person name="Louis P."/>
            <person name="Goesmann A."/>
            <person name="Henrissat B."/>
            <person name="Duncan S.H."/>
            <person name="Flint H.J."/>
        </authorList>
    </citation>
    <scope>NUCLEOTIDE SEQUENCE</scope>
    <source>
        <strain evidence="8">CGMCC 1.15644</strain>
    </source>
</reference>
<reference evidence="8" key="4">
    <citation type="submission" date="2024-05" db="EMBL/GenBank/DDBJ databases">
        <authorList>
            <person name="Sun Q."/>
            <person name="Zhou Y."/>
        </authorList>
    </citation>
    <scope>NUCLEOTIDE SEQUENCE</scope>
    <source>
        <strain evidence="8">CGMCC 1.15644</strain>
    </source>
</reference>
<dbReference type="EMBL" id="BMJO01000010">
    <property type="protein sequence ID" value="GGE70314.1"/>
    <property type="molecule type" value="Genomic_DNA"/>
</dbReference>
<accession>A0A4R2H1Y0</accession>
<comment type="subcellular location">
    <subcellularLocation>
        <location evidence="1">Membrane</location>
        <topology evidence="1">Multi-pass membrane protein</topology>
    </subcellularLocation>
</comment>
<dbReference type="SUPFAM" id="SSF161111">
    <property type="entry name" value="Cation efflux protein transmembrane domain-like"/>
    <property type="match status" value="1"/>
</dbReference>
<keyword evidence="2" id="KW-0813">Transport</keyword>
<keyword evidence="3 6" id="KW-0812">Transmembrane</keyword>
<feature type="transmembrane region" description="Helical" evidence="6">
    <location>
        <begin position="7"/>
        <end position="28"/>
    </location>
</feature>
<keyword evidence="11" id="KW-1185">Reference proteome</keyword>
<feature type="transmembrane region" description="Helical" evidence="6">
    <location>
        <begin position="191"/>
        <end position="208"/>
    </location>
</feature>
<evidence type="ECO:0000313" key="11">
    <source>
        <dbReference type="Proteomes" id="UP000622648"/>
    </source>
</evidence>
<feature type="domain" description="Cation efflux protein transmembrane" evidence="7">
    <location>
        <begin position="10"/>
        <end position="216"/>
    </location>
</feature>
<dbReference type="InterPro" id="IPR002524">
    <property type="entry name" value="Cation_efflux"/>
</dbReference>
<keyword evidence="4 6" id="KW-1133">Transmembrane helix</keyword>
<feature type="transmembrane region" description="Helical" evidence="6">
    <location>
        <begin position="156"/>
        <end position="179"/>
    </location>
</feature>
<dbReference type="InterPro" id="IPR040177">
    <property type="entry name" value="SLC30A9"/>
</dbReference>
<evidence type="ECO:0000313" key="9">
    <source>
        <dbReference type="EMBL" id="TCO18727.1"/>
    </source>
</evidence>
<dbReference type="Gene3D" id="1.20.1510.10">
    <property type="entry name" value="Cation efflux protein transmembrane domain"/>
    <property type="match status" value="1"/>
</dbReference>
<dbReference type="PANTHER" id="PTHR13414:SF9">
    <property type="entry name" value="PROTON-COUPLED ZINC ANTIPORTER SLC30A9, MITOCHONDRIAL"/>
    <property type="match status" value="1"/>
</dbReference>
<dbReference type="RefSeq" id="WP_132536258.1">
    <property type="nucleotide sequence ID" value="NZ_BMJO01000010.1"/>
</dbReference>
<keyword evidence="5 6" id="KW-0472">Membrane</keyword>
<evidence type="ECO:0000259" key="7">
    <source>
        <dbReference type="Pfam" id="PF01545"/>
    </source>
</evidence>
<dbReference type="GO" id="GO:0006829">
    <property type="term" value="P:zinc ion transport"/>
    <property type="evidence" value="ECO:0007669"/>
    <property type="project" value="InterPro"/>
</dbReference>
<evidence type="ECO:0000256" key="3">
    <source>
        <dbReference type="ARBA" id="ARBA00022692"/>
    </source>
</evidence>
<dbReference type="GO" id="GO:0008324">
    <property type="term" value="F:monoatomic cation transmembrane transporter activity"/>
    <property type="evidence" value="ECO:0007669"/>
    <property type="project" value="InterPro"/>
</dbReference>
<dbReference type="InterPro" id="IPR027469">
    <property type="entry name" value="Cation_efflux_TMD_sf"/>
</dbReference>
<dbReference type="SUPFAM" id="SSF160240">
    <property type="entry name" value="Cation efflux protein cytoplasmic domain-like"/>
    <property type="match status" value="1"/>
</dbReference>
<dbReference type="NCBIfam" id="TIGR01297">
    <property type="entry name" value="CDF"/>
    <property type="match status" value="1"/>
</dbReference>
<comment type="caution">
    <text evidence="9">The sequence shown here is derived from an EMBL/GenBank/DDBJ whole genome shotgun (WGS) entry which is preliminary data.</text>
</comment>
<dbReference type="GO" id="GO:0016020">
    <property type="term" value="C:membrane"/>
    <property type="evidence" value="ECO:0007669"/>
    <property type="project" value="UniProtKB-SubCell"/>
</dbReference>
<dbReference type="EMBL" id="SLWO01000011">
    <property type="protein sequence ID" value="TCO18727.1"/>
    <property type="molecule type" value="Genomic_DNA"/>
</dbReference>
<dbReference type="PANTHER" id="PTHR13414">
    <property type="entry name" value="HUEL-CATION TRANSPORTER"/>
    <property type="match status" value="1"/>
</dbReference>
<evidence type="ECO:0000256" key="1">
    <source>
        <dbReference type="ARBA" id="ARBA00004141"/>
    </source>
</evidence>
<name>A0A4R2H1Y0_9SPHI</name>
<evidence type="ECO:0000256" key="5">
    <source>
        <dbReference type="ARBA" id="ARBA00023136"/>
    </source>
</evidence>
<sequence length="307" mass="33880">MAKANKSIYSALAANLLIAVTKFIAGAFTNSSSMIAEGIHSTVDTSNQLLLLYGLKRSIKPADEYRPFGYGKELYFWSFIVSIMIFGLGGVLSVSQGITHIRHPETLVNPGWNYIVLALSFVFEGASFMVAIKEFNQTRKGLSWWKAIIKSKDPSGFLVLFEDGAAVLGLLIVFILMVLSHNLNMPFLDGLASVLVGILLIFVSFILARESRSLLMGEGLSPETQQKLKDLTESDPDVVAVKSILSTYQSPKEVLLILVLTFRPELDTEDLTGAIDRIREKIKAEYELVKFVIIQPQSVNNTGKEIA</sequence>
<evidence type="ECO:0000256" key="6">
    <source>
        <dbReference type="SAM" id="Phobius"/>
    </source>
</evidence>
<organism evidence="9 10">
    <name type="scientific">Pedobacter psychrotolerans</name>
    <dbReference type="NCBI Taxonomy" id="1843235"/>
    <lineage>
        <taxon>Bacteria</taxon>
        <taxon>Pseudomonadati</taxon>
        <taxon>Bacteroidota</taxon>
        <taxon>Sphingobacteriia</taxon>
        <taxon>Sphingobacteriales</taxon>
        <taxon>Sphingobacteriaceae</taxon>
        <taxon>Pedobacter</taxon>
    </lineage>
</organism>
<evidence type="ECO:0000313" key="10">
    <source>
        <dbReference type="Proteomes" id="UP000295684"/>
    </source>
</evidence>
<reference evidence="11" key="2">
    <citation type="journal article" date="2019" name="Int. J. Syst. Evol. Microbiol.">
        <title>The Global Catalogue of Microorganisms (GCM) 10K type strain sequencing project: providing services to taxonomists for standard genome sequencing and annotation.</title>
        <authorList>
            <consortium name="The Broad Institute Genomics Platform"/>
            <consortium name="The Broad Institute Genome Sequencing Center for Infectious Disease"/>
            <person name="Wu L."/>
            <person name="Ma J."/>
        </authorList>
    </citation>
    <scope>NUCLEOTIDE SEQUENCE [LARGE SCALE GENOMIC DNA]</scope>
    <source>
        <strain evidence="11">CGMCC 1.15644</strain>
    </source>
</reference>
<evidence type="ECO:0000256" key="4">
    <source>
        <dbReference type="ARBA" id="ARBA00022989"/>
    </source>
</evidence>
<reference evidence="9 10" key="3">
    <citation type="submission" date="2019-03" db="EMBL/GenBank/DDBJ databases">
        <title>Genomic Encyclopedia of Type Strains, Phase IV (KMG-IV): sequencing the most valuable type-strain genomes for metagenomic binning, comparative biology and taxonomic classification.</title>
        <authorList>
            <person name="Goeker M."/>
        </authorList>
    </citation>
    <scope>NUCLEOTIDE SEQUENCE [LARGE SCALE GENOMIC DNA]</scope>
    <source>
        <strain evidence="9 10">DSM 103236</strain>
    </source>
</reference>